<keyword evidence="1" id="KW-0677">Repeat</keyword>
<evidence type="ECO:0000313" key="5">
    <source>
        <dbReference type="EMBL" id="CAG8633015.1"/>
    </source>
</evidence>
<feature type="repeat" description="TPR" evidence="3">
    <location>
        <begin position="163"/>
        <end position="196"/>
    </location>
</feature>
<dbReference type="PANTHER" id="PTHR14027:SF2">
    <property type="entry name" value="RNA POLYMERASE-ASSOCIATED PROTEIN CTR9 HOMOLOG"/>
    <property type="match status" value="1"/>
</dbReference>
<dbReference type="Pfam" id="PF14559">
    <property type="entry name" value="TPR_19"/>
    <property type="match status" value="3"/>
</dbReference>
<organism evidence="5 6">
    <name type="scientific">Gigaspora margarita</name>
    <dbReference type="NCBI Taxonomy" id="4874"/>
    <lineage>
        <taxon>Eukaryota</taxon>
        <taxon>Fungi</taxon>
        <taxon>Fungi incertae sedis</taxon>
        <taxon>Mucoromycota</taxon>
        <taxon>Glomeromycotina</taxon>
        <taxon>Glomeromycetes</taxon>
        <taxon>Diversisporales</taxon>
        <taxon>Gigasporaceae</taxon>
        <taxon>Gigaspora</taxon>
    </lineage>
</organism>
<dbReference type="InterPro" id="IPR019734">
    <property type="entry name" value="TPR_rpt"/>
</dbReference>
<dbReference type="PROSITE" id="PS50293">
    <property type="entry name" value="TPR_REGION"/>
    <property type="match status" value="1"/>
</dbReference>
<dbReference type="PROSITE" id="PS50005">
    <property type="entry name" value="TPR"/>
    <property type="match status" value="4"/>
</dbReference>
<evidence type="ECO:0000256" key="1">
    <source>
        <dbReference type="ARBA" id="ARBA00022737"/>
    </source>
</evidence>
<sequence>MPDQKLLTQIPIMSRSGQERIIECESLPDNPEEICNILKEENAQMTAYLRFALYYNINRKGPETAVTILRNGLSQARGSNDERIRLNNLLVSLYYKMAKNQKDRTQKSELLNEAIRQLNTVSSLSAQNPITWVVKGFIYLGQNDPDAAYTAFKNAWGLANHNIPALFGMARIKYLRQEYKDALKLYQEILRLKPDLTEPDPRVGIGLCFNKLQNFDEAIAAFDRALELNPNNISASILLATLELDISKQFEEVDVNDRLSNFVAAMSRATKVLETNPNHSSALILLAHGLFFQRDFKNLIEAARRAEEHTDSKPILAEAHFHQARAYHEDYKKALYHYTQAITYNENHLLSIYGYGQMLIKFGRYEEAKIIFETLRRQNPNFLDVVTILAILAANTALEEAESPRKESAFEEFNLITKAINDHAYDNPEILIVKSFAIEGKNAYKSLQALNKAEEMYKKANESIPLELFNKKGNMFFKLGDYAEASQCYREALEKCEQLPSPQSDVKITLFYNLARSYEASHNFKEAQDLYNQIINEHPAFIPARLRLAAIEEFHRNNAKANDIYNEILEFDENNVEVRKRLAVNQLRQGEVRLSRRSLEMIHSENKNDIVASTALGSLHLFKARMVRQDRDSREQAYKKAVEYFQKALQKNPKNVWAANGITVAIAETGRFKEAQELFWKLKKHNPIPEIIINYAHVCSQMNEYNPAILAYEGVSKKSQHKDVSVLEWIGRSCYLLAKETKNLSKMDEALVWTEKALRLAPTNKLIVHNVALIQQSRAQLIGEPGVVQSSTELMSAIADVEFIDGSASGVNFDKEVLNQRINFGHSTMEEERKRKEEFERALENQRRIDQQLREYTEKQSEIWGEETKKRKSRKYIDSDDEDPEPFHKV</sequence>
<feature type="compositionally biased region" description="Basic and acidic residues" evidence="4">
    <location>
        <begin position="854"/>
        <end position="869"/>
    </location>
</feature>
<dbReference type="Proteomes" id="UP000789901">
    <property type="component" value="Unassembled WGS sequence"/>
</dbReference>
<feature type="region of interest" description="Disordered" evidence="4">
    <location>
        <begin position="854"/>
        <end position="890"/>
    </location>
</feature>
<dbReference type="PANTHER" id="PTHR14027">
    <property type="entry name" value="RNA POLYMERASE-ASSOCIATED PROTEIN CTR9"/>
    <property type="match status" value="1"/>
</dbReference>
<dbReference type="Gene3D" id="1.25.40.10">
    <property type="entry name" value="Tetratricopeptide repeat domain"/>
    <property type="match status" value="6"/>
</dbReference>
<name>A0ABN7UMG1_GIGMA</name>
<protein>
    <submittedName>
        <fullName evidence="5">20293_t:CDS:1</fullName>
    </submittedName>
</protein>
<evidence type="ECO:0000256" key="3">
    <source>
        <dbReference type="PROSITE-ProRule" id="PRU00339"/>
    </source>
</evidence>
<proteinExistence type="predicted"/>
<dbReference type="SUPFAM" id="SSF48452">
    <property type="entry name" value="TPR-like"/>
    <property type="match status" value="3"/>
</dbReference>
<dbReference type="InterPro" id="IPR011990">
    <property type="entry name" value="TPR-like_helical_dom_sf"/>
</dbReference>
<dbReference type="InterPro" id="IPR031101">
    <property type="entry name" value="Ctr9"/>
</dbReference>
<comment type="caution">
    <text evidence="5">The sequence shown here is derived from an EMBL/GenBank/DDBJ whole genome shotgun (WGS) entry which is preliminary data.</text>
</comment>
<evidence type="ECO:0000313" key="6">
    <source>
        <dbReference type="Proteomes" id="UP000789901"/>
    </source>
</evidence>
<evidence type="ECO:0000256" key="2">
    <source>
        <dbReference type="ARBA" id="ARBA00022803"/>
    </source>
</evidence>
<feature type="repeat" description="TPR" evidence="3">
    <location>
        <begin position="508"/>
        <end position="541"/>
    </location>
</feature>
<gene>
    <name evidence="5" type="ORF">GMARGA_LOCUS8436</name>
</gene>
<dbReference type="SMART" id="SM00028">
    <property type="entry name" value="TPR"/>
    <property type="match status" value="11"/>
</dbReference>
<feature type="repeat" description="TPR" evidence="3">
    <location>
        <begin position="466"/>
        <end position="499"/>
    </location>
</feature>
<keyword evidence="2 3" id="KW-0802">TPR repeat</keyword>
<dbReference type="Pfam" id="PF00515">
    <property type="entry name" value="TPR_1"/>
    <property type="match status" value="1"/>
</dbReference>
<keyword evidence="6" id="KW-1185">Reference proteome</keyword>
<feature type="repeat" description="TPR" evidence="3">
    <location>
        <begin position="199"/>
        <end position="232"/>
    </location>
</feature>
<dbReference type="EMBL" id="CAJVQB010004337">
    <property type="protein sequence ID" value="CAG8633015.1"/>
    <property type="molecule type" value="Genomic_DNA"/>
</dbReference>
<reference evidence="5 6" key="1">
    <citation type="submission" date="2021-06" db="EMBL/GenBank/DDBJ databases">
        <authorList>
            <person name="Kallberg Y."/>
            <person name="Tangrot J."/>
            <person name="Rosling A."/>
        </authorList>
    </citation>
    <scope>NUCLEOTIDE SEQUENCE [LARGE SCALE GENOMIC DNA]</scope>
    <source>
        <strain evidence="5 6">120-4 pot B 10/14</strain>
    </source>
</reference>
<accession>A0ABN7UMG1</accession>
<evidence type="ECO:0000256" key="4">
    <source>
        <dbReference type="SAM" id="MobiDB-lite"/>
    </source>
</evidence>
<dbReference type="Pfam" id="PF13424">
    <property type="entry name" value="TPR_12"/>
    <property type="match status" value="1"/>
</dbReference>